<evidence type="ECO:0000256" key="4">
    <source>
        <dbReference type="ARBA" id="ARBA00022692"/>
    </source>
</evidence>
<dbReference type="KEGG" id="tdu:QJT80_09745"/>
<evidence type="ECO:0000313" key="8">
    <source>
        <dbReference type="EMBL" id="WGZ89783.1"/>
    </source>
</evidence>
<feature type="transmembrane region" description="Helical" evidence="7">
    <location>
        <begin position="149"/>
        <end position="168"/>
    </location>
</feature>
<dbReference type="GO" id="GO:0042158">
    <property type="term" value="P:lipoprotein biosynthetic process"/>
    <property type="evidence" value="ECO:0007669"/>
    <property type="project" value="InterPro"/>
</dbReference>
<reference evidence="8" key="2">
    <citation type="submission" date="2023-04" db="EMBL/GenBank/DDBJ databases">
        <authorList>
            <person name="Beletskiy A.V."/>
            <person name="Mardanov A.V."/>
            <person name="Ravin N.V."/>
        </authorList>
    </citation>
    <scope>NUCLEOTIDE SEQUENCE</scope>
    <source>
        <strain evidence="8">GKL-01</strain>
    </source>
</reference>
<name>A0AA95H5S5_9GAMM</name>
<evidence type="ECO:0000256" key="3">
    <source>
        <dbReference type="ARBA" id="ARBA00022679"/>
    </source>
</evidence>
<gene>
    <name evidence="8" type="ORF">QJT80_09745</name>
</gene>
<feature type="transmembrane region" description="Helical" evidence="7">
    <location>
        <begin position="5"/>
        <end position="22"/>
    </location>
</feature>
<dbReference type="PANTHER" id="PTHR30589">
    <property type="entry name" value="PROLIPOPROTEIN DIACYLGLYCERYL TRANSFERASE"/>
    <property type="match status" value="1"/>
</dbReference>
<keyword evidence="4 7" id="KW-0812">Transmembrane</keyword>
<dbReference type="AlphaFoldDB" id="A0AA95H5S5"/>
<keyword evidence="5 7" id="KW-1133">Transmembrane helix</keyword>
<dbReference type="PANTHER" id="PTHR30589:SF0">
    <property type="entry name" value="PHOSPHATIDYLGLYCEROL--PROLIPOPROTEIN DIACYLGLYCERYL TRANSFERASE"/>
    <property type="match status" value="1"/>
</dbReference>
<feature type="transmembrane region" description="Helical" evidence="7">
    <location>
        <begin position="180"/>
        <end position="197"/>
    </location>
</feature>
<evidence type="ECO:0000256" key="7">
    <source>
        <dbReference type="SAM" id="Phobius"/>
    </source>
</evidence>
<keyword evidence="3 8" id="KW-0808">Transferase</keyword>
<dbReference type="EC" id="2.4.99.-" evidence="8"/>
<evidence type="ECO:0000256" key="2">
    <source>
        <dbReference type="ARBA" id="ARBA00022475"/>
    </source>
</evidence>
<feature type="transmembrane region" description="Helical" evidence="7">
    <location>
        <begin position="71"/>
        <end position="89"/>
    </location>
</feature>
<dbReference type="Pfam" id="PF01790">
    <property type="entry name" value="LGT"/>
    <property type="match status" value="1"/>
</dbReference>
<reference evidence="8" key="1">
    <citation type="journal article" date="2023" name="Int. J. Mol. Sci.">
        <title>Metagenomics Revealed a New Genus 'Candidatus Thiocaldithrix dubininis' gen. nov., sp. nov. and a New Species 'Candidatus Thiothrix putei' sp. nov. in the Family Thiotrichaceae, Some Members of Which Have Traits of Both Na+- and H+-Motive Energetics.</title>
        <authorList>
            <person name="Ravin N.V."/>
            <person name="Muntyan M.S."/>
            <person name="Smolyakov D.D."/>
            <person name="Rudenko T.S."/>
            <person name="Beletsky A.V."/>
            <person name="Mardanov A.V."/>
            <person name="Grabovich M.Y."/>
        </authorList>
    </citation>
    <scope>NUCLEOTIDE SEQUENCE</scope>
    <source>
        <strain evidence="8">GKL-01</strain>
    </source>
</reference>
<dbReference type="Proteomes" id="UP001300672">
    <property type="component" value="Chromosome"/>
</dbReference>
<keyword evidence="2" id="KW-1003">Cell membrane</keyword>
<dbReference type="GO" id="GO:0008961">
    <property type="term" value="F:phosphatidylglycerol-prolipoprotein diacylglyceryl transferase activity"/>
    <property type="evidence" value="ECO:0007669"/>
    <property type="project" value="InterPro"/>
</dbReference>
<keyword evidence="8" id="KW-0328">Glycosyltransferase</keyword>
<feature type="transmembrane region" description="Helical" evidence="7">
    <location>
        <begin position="209"/>
        <end position="227"/>
    </location>
</feature>
<evidence type="ECO:0000256" key="6">
    <source>
        <dbReference type="ARBA" id="ARBA00023136"/>
    </source>
</evidence>
<feature type="transmembrane region" description="Helical" evidence="7">
    <location>
        <begin position="42"/>
        <end position="65"/>
    </location>
</feature>
<dbReference type="InterPro" id="IPR001640">
    <property type="entry name" value="Lgt"/>
</dbReference>
<protein>
    <submittedName>
        <fullName evidence="8">Prolipoprotein diacylglyceryl transferase</fullName>
        <ecNumber evidence="8">2.4.99.-</ecNumber>
    </submittedName>
</protein>
<dbReference type="EMBL" id="CP124755">
    <property type="protein sequence ID" value="WGZ89783.1"/>
    <property type="molecule type" value="Genomic_DNA"/>
</dbReference>
<evidence type="ECO:0000256" key="5">
    <source>
        <dbReference type="ARBA" id="ARBA00022989"/>
    </source>
</evidence>
<dbReference type="GO" id="GO:0005886">
    <property type="term" value="C:plasma membrane"/>
    <property type="evidence" value="ECO:0007669"/>
    <property type="project" value="InterPro"/>
</dbReference>
<feature type="transmembrane region" description="Helical" evidence="7">
    <location>
        <begin position="101"/>
        <end position="123"/>
    </location>
</feature>
<sequence length="240" mass="27320">MLIHLIFDCIAIITSILLSVWFRHHYHLSKPNGIQHESQQHYYLLSLMLGLLLGSFLFGTANLYLSGKTGIAKSMLGGIAGAIFAAELFKKFNNIQQSTGLYFIPGLAALIAVGRIGCFLSGIDDFTYGIPSTLPWAVDFGDGVQRHPVQLYETLTLSLFLIAFFVSYPKHTVFWQNQGFYLFIFIYASQRFLWEFLKPYASLGSSHLNLFQWLCLALMLYAGWMLYNTFTRTYHHATNQ</sequence>
<comment type="similarity">
    <text evidence="1">Belongs to the Lgt family.</text>
</comment>
<organism evidence="8">
    <name type="scientific">Candidatus Thiocaldithrix dubininis</name>
    <dbReference type="NCBI Taxonomy" id="3080823"/>
    <lineage>
        <taxon>Bacteria</taxon>
        <taxon>Pseudomonadati</taxon>
        <taxon>Pseudomonadota</taxon>
        <taxon>Gammaproteobacteria</taxon>
        <taxon>Thiotrichales</taxon>
        <taxon>Thiotrichaceae</taxon>
        <taxon>Candidatus Thiocaldithrix</taxon>
    </lineage>
</organism>
<accession>A0AA95H5S5</accession>
<keyword evidence="6 7" id="KW-0472">Membrane</keyword>
<proteinExistence type="inferred from homology"/>
<evidence type="ECO:0000256" key="1">
    <source>
        <dbReference type="ARBA" id="ARBA00007150"/>
    </source>
</evidence>